<dbReference type="Gene3D" id="3.10.110.10">
    <property type="entry name" value="Ubiquitin Conjugating Enzyme"/>
    <property type="match status" value="1"/>
</dbReference>
<evidence type="ECO:0000313" key="7">
    <source>
        <dbReference type="EMBL" id="CAD8830181.1"/>
    </source>
</evidence>
<evidence type="ECO:0000259" key="5">
    <source>
        <dbReference type="PROSITE" id="PS50127"/>
    </source>
</evidence>
<keyword evidence="4" id="KW-0472">Membrane</keyword>
<keyword evidence="3" id="KW-0862">Zinc</keyword>
<dbReference type="InterPro" id="IPR000608">
    <property type="entry name" value="UBC"/>
</dbReference>
<feature type="transmembrane region" description="Helical" evidence="4">
    <location>
        <begin position="467"/>
        <end position="487"/>
    </location>
</feature>
<evidence type="ECO:0000256" key="4">
    <source>
        <dbReference type="SAM" id="Phobius"/>
    </source>
</evidence>
<dbReference type="Gene3D" id="3.30.40.10">
    <property type="entry name" value="Zinc/RING finger domain, C3HC4 (zinc finger)"/>
    <property type="match status" value="1"/>
</dbReference>
<evidence type="ECO:0000256" key="1">
    <source>
        <dbReference type="ARBA" id="ARBA00022723"/>
    </source>
</evidence>
<feature type="transmembrane region" description="Helical" evidence="4">
    <location>
        <begin position="568"/>
        <end position="586"/>
    </location>
</feature>
<dbReference type="PROSITE" id="PS51292">
    <property type="entry name" value="ZF_RING_CH"/>
    <property type="match status" value="1"/>
</dbReference>
<feature type="transmembrane region" description="Helical" evidence="4">
    <location>
        <begin position="333"/>
        <end position="353"/>
    </location>
</feature>
<dbReference type="PANTHER" id="PTHR24067">
    <property type="entry name" value="UBIQUITIN-CONJUGATING ENZYME E2"/>
    <property type="match status" value="1"/>
</dbReference>
<keyword evidence="1" id="KW-0479">Metal-binding</keyword>
<feature type="domain" description="RING-CH-type" evidence="6">
    <location>
        <begin position="245"/>
        <end position="312"/>
    </location>
</feature>
<keyword evidence="4" id="KW-0812">Transmembrane</keyword>
<feature type="transmembrane region" description="Helical" evidence="4">
    <location>
        <begin position="420"/>
        <end position="447"/>
    </location>
</feature>
<dbReference type="InterPro" id="IPR050113">
    <property type="entry name" value="Ub_conjugating_enzyme"/>
</dbReference>
<dbReference type="AlphaFoldDB" id="A0A7S1EXN3"/>
<dbReference type="SUPFAM" id="SSF57850">
    <property type="entry name" value="RING/U-box"/>
    <property type="match status" value="1"/>
</dbReference>
<sequence>MSSTVGGSASSTAVRRLRRDLENLQHGIPHIAVKPSEENLLEWHFALHTLPEDTPYHLGCYHGKILFPAEYPHAPPAIIMVTPSGRLEIGKRLCLSMTDFHPESWNPAWSVETILVGLLSFFISAENGYGAIKSSDQVRRQMAEASWAVNRRDEEFCSLFPEMLRSSHMQAAAAADLVRPPDPQASSLQIGESDAVPGGATSDTPLLAVSTHLLGVLGPSAREEVSETAGERTVNEEERGVVANTDDDEAGECWICRDSSSNEPLIQPCACQGSMSGVHATCVEEWIRHHRRNAVNDELPRCSVCHQTYEGYQRLPGVGHFLRHMAVDALKQIVRTVVIVVALVCYLISAIPYDPDGSKVKLPMVVRVVLISLFFVASLYKVALIAISVPPHRPPPRSACLRRYFFVSDFKSLVMHWAEVFSSVVILTFWFVMGVLPLVFFLPFPLLALVPSIRMCLGAPSLECLRLALMVTRAMITTPCVALWLLVTRAWRNPRGCLRTARKCLLMMVHPLDAGLHIIVAVVSLVLCLCCSSNVPVLVLWGVHGTLVSVGLLEAVFVKKWRWTNGPLWWLSLQFCALAGYIADSICTFPNGLGDPQEDSVVRWLSVPWVALFAGLTLATNWQFIVGYYRTWQHQHGEFTLATEPAGTSVAPAEGVSV</sequence>
<dbReference type="SUPFAM" id="SSF54495">
    <property type="entry name" value="UBC-like"/>
    <property type="match status" value="1"/>
</dbReference>
<reference evidence="7" key="1">
    <citation type="submission" date="2021-01" db="EMBL/GenBank/DDBJ databases">
        <authorList>
            <person name="Corre E."/>
            <person name="Pelletier E."/>
            <person name="Niang G."/>
            <person name="Scheremetjew M."/>
            <person name="Finn R."/>
            <person name="Kale V."/>
            <person name="Holt S."/>
            <person name="Cochrane G."/>
            <person name="Meng A."/>
            <person name="Brown T."/>
            <person name="Cohen L."/>
        </authorList>
    </citation>
    <scope>NUCLEOTIDE SEQUENCE</scope>
</reference>
<evidence type="ECO:0000259" key="6">
    <source>
        <dbReference type="PROSITE" id="PS51292"/>
    </source>
</evidence>
<dbReference type="InterPro" id="IPR011016">
    <property type="entry name" value="Znf_RING-CH"/>
</dbReference>
<feature type="transmembrane region" description="Helical" evidence="4">
    <location>
        <begin position="535"/>
        <end position="556"/>
    </location>
</feature>
<evidence type="ECO:0000256" key="3">
    <source>
        <dbReference type="ARBA" id="ARBA00022833"/>
    </source>
</evidence>
<dbReference type="EMBL" id="HBFQ01006399">
    <property type="protein sequence ID" value="CAD8830181.1"/>
    <property type="molecule type" value="Transcribed_RNA"/>
</dbReference>
<dbReference type="CDD" id="cd16495">
    <property type="entry name" value="RING_CH-C4HC3_MARCH"/>
    <property type="match status" value="1"/>
</dbReference>
<keyword evidence="2" id="KW-0863">Zinc-finger</keyword>
<keyword evidence="4" id="KW-1133">Transmembrane helix</keyword>
<feature type="domain" description="UBC core" evidence="5">
    <location>
        <begin position="12"/>
        <end position="162"/>
    </location>
</feature>
<dbReference type="InterPro" id="IPR016135">
    <property type="entry name" value="UBQ-conjugating_enzyme/RWD"/>
</dbReference>
<organism evidence="7">
    <name type="scientific">Noctiluca scintillans</name>
    <name type="common">Sea sparkle</name>
    <name type="synonym">Red tide dinoflagellate</name>
    <dbReference type="NCBI Taxonomy" id="2966"/>
    <lineage>
        <taxon>Eukaryota</taxon>
        <taxon>Sar</taxon>
        <taxon>Alveolata</taxon>
        <taxon>Dinophyceae</taxon>
        <taxon>Noctilucales</taxon>
        <taxon>Noctilucaceae</taxon>
        <taxon>Noctiluca</taxon>
    </lineage>
</organism>
<dbReference type="Pfam" id="PF12906">
    <property type="entry name" value="RINGv"/>
    <property type="match status" value="1"/>
</dbReference>
<dbReference type="CDD" id="cd23799">
    <property type="entry name" value="UBCc_UBE2J"/>
    <property type="match status" value="1"/>
</dbReference>
<dbReference type="SMART" id="SM00212">
    <property type="entry name" value="UBCc"/>
    <property type="match status" value="1"/>
</dbReference>
<gene>
    <name evidence="7" type="ORF">NSCI0253_LOCUS4527</name>
</gene>
<accession>A0A7S1EXN3</accession>
<dbReference type="InterPro" id="IPR013083">
    <property type="entry name" value="Znf_RING/FYVE/PHD"/>
</dbReference>
<dbReference type="Pfam" id="PF00179">
    <property type="entry name" value="UQ_con"/>
    <property type="match status" value="1"/>
</dbReference>
<evidence type="ECO:0000256" key="2">
    <source>
        <dbReference type="ARBA" id="ARBA00022771"/>
    </source>
</evidence>
<feature type="transmembrane region" description="Helical" evidence="4">
    <location>
        <begin position="606"/>
        <end position="629"/>
    </location>
</feature>
<dbReference type="GO" id="GO:0008270">
    <property type="term" value="F:zinc ion binding"/>
    <property type="evidence" value="ECO:0007669"/>
    <property type="project" value="UniProtKB-KW"/>
</dbReference>
<feature type="transmembrane region" description="Helical" evidence="4">
    <location>
        <begin position="365"/>
        <end position="387"/>
    </location>
</feature>
<proteinExistence type="predicted"/>
<name>A0A7S1EXN3_NOCSC</name>
<feature type="transmembrane region" description="Helical" evidence="4">
    <location>
        <begin position="508"/>
        <end position="529"/>
    </location>
</feature>
<dbReference type="PROSITE" id="PS50127">
    <property type="entry name" value="UBC_2"/>
    <property type="match status" value="1"/>
</dbReference>
<protein>
    <submittedName>
        <fullName evidence="7">Uncharacterized protein</fullName>
    </submittedName>
</protein>
<dbReference type="SMART" id="SM00744">
    <property type="entry name" value="RINGv"/>
    <property type="match status" value="1"/>
</dbReference>